<gene>
    <name evidence="11" type="ORF">DC082_08020</name>
</gene>
<keyword evidence="8" id="KW-0560">Oxidoreductase</keyword>
<evidence type="ECO:0000256" key="1">
    <source>
        <dbReference type="ARBA" id="ARBA00022490"/>
    </source>
</evidence>
<sequence length="495" mass="54329">MTKERMIPWYQAPKIIWSTEQYQAEGIEPPPYDFIIIGGGIAGASSAYELANAGFRTLLLEAEAEVASRGSGNLQGMLYLKLSPHTEVQNELLISGLHYVRQLLQKLTADSLLKKGEDWDDCGLLQLTRSEKEGEKQQQLAELYPPSLLKWVDQAEAIQLAGVPLTAGGLYFPTSGWISPPAFVEALLKSVDTERLCGKVVTSINRLQREEISARNSSVAGADDSGHLATLDALDEACPLWEVRCEDGSTFRSKGVILAMAEGVATLEPCRHLPFTVVRGQTTTINRDNPLKMVISGEGYIAPAKGVGLKRSTFGATFRRHEAGGYLTDEEHRENIAMLEKSSPELATDLGLSSKMDDTALQQLALEGRAATRASAMGSMPIVGPIANRERFMADFAAIRADAKAIPKIPIPWERGLYLTTAHGSRGMISAPISAVLLRDYIIGEFCIEPSMESRMELLPKSESCSYVQLSQALREALHPNRFYYHALRFNQSLD</sequence>
<evidence type="ECO:0000256" key="7">
    <source>
        <dbReference type="ARBA" id="ARBA00022827"/>
    </source>
</evidence>
<dbReference type="GO" id="GO:0008168">
    <property type="term" value="F:methyltransferase activity"/>
    <property type="evidence" value="ECO:0007669"/>
    <property type="project" value="UniProtKB-KW"/>
</dbReference>
<evidence type="ECO:0000256" key="6">
    <source>
        <dbReference type="ARBA" id="ARBA00022694"/>
    </source>
</evidence>
<dbReference type="PANTHER" id="PTHR13847">
    <property type="entry name" value="SARCOSINE DEHYDROGENASE-RELATED"/>
    <property type="match status" value="1"/>
</dbReference>
<evidence type="ECO:0000259" key="10">
    <source>
        <dbReference type="Pfam" id="PF01266"/>
    </source>
</evidence>
<evidence type="ECO:0000256" key="9">
    <source>
        <dbReference type="ARBA" id="ARBA00023268"/>
    </source>
</evidence>
<keyword evidence="2" id="KW-0489">Methyltransferase</keyword>
<dbReference type="InterPro" id="IPR006076">
    <property type="entry name" value="FAD-dep_OxRdtase"/>
</dbReference>
<dbReference type="Gene3D" id="3.50.50.60">
    <property type="entry name" value="FAD/NAD(P)-binding domain"/>
    <property type="match status" value="1"/>
</dbReference>
<dbReference type="InterPro" id="IPR017610">
    <property type="entry name" value="tRNA_S-uridine_synth_MnmC_C"/>
</dbReference>
<keyword evidence="4" id="KW-0808">Transferase</keyword>
<dbReference type="GO" id="GO:0016645">
    <property type="term" value="F:oxidoreductase activity, acting on the CH-NH group of donors"/>
    <property type="evidence" value="ECO:0007669"/>
    <property type="project" value="InterPro"/>
</dbReference>
<comment type="caution">
    <text evidence="11">The sequence shown here is derived from an EMBL/GenBank/DDBJ whole genome shotgun (WGS) entry which is preliminary data.</text>
</comment>
<keyword evidence="12" id="KW-1185">Reference proteome</keyword>
<evidence type="ECO:0000313" key="11">
    <source>
        <dbReference type="EMBL" id="PWD82569.1"/>
    </source>
</evidence>
<evidence type="ECO:0000256" key="2">
    <source>
        <dbReference type="ARBA" id="ARBA00022603"/>
    </source>
</evidence>
<dbReference type="RefSeq" id="WP_109236533.1">
    <property type="nucleotide sequence ID" value="NZ_BMXZ01000003.1"/>
</dbReference>
<evidence type="ECO:0000313" key="12">
    <source>
        <dbReference type="Proteomes" id="UP000244948"/>
    </source>
</evidence>
<dbReference type="GO" id="GO:0005737">
    <property type="term" value="C:cytoplasm"/>
    <property type="evidence" value="ECO:0007669"/>
    <property type="project" value="TreeGrafter"/>
</dbReference>
<proteinExistence type="predicted"/>
<dbReference type="SUPFAM" id="SSF51905">
    <property type="entry name" value="FAD/NAD(P)-binding domain"/>
    <property type="match status" value="1"/>
</dbReference>
<keyword evidence="9" id="KW-0511">Multifunctional enzyme</keyword>
<name>A0A2U2AIT7_9GAMM</name>
<feature type="domain" description="FAD dependent oxidoreductase" evidence="10">
    <location>
        <begin position="33"/>
        <end position="439"/>
    </location>
</feature>
<dbReference type="Pfam" id="PF01266">
    <property type="entry name" value="DAO"/>
    <property type="match status" value="1"/>
</dbReference>
<evidence type="ECO:0000256" key="5">
    <source>
        <dbReference type="ARBA" id="ARBA00022691"/>
    </source>
</evidence>
<keyword evidence="6" id="KW-0819">tRNA processing</keyword>
<dbReference type="InterPro" id="IPR036188">
    <property type="entry name" value="FAD/NAD-bd_sf"/>
</dbReference>
<keyword evidence="5" id="KW-0949">S-adenosyl-L-methionine</keyword>
<evidence type="ECO:0000256" key="3">
    <source>
        <dbReference type="ARBA" id="ARBA00022630"/>
    </source>
</evidence>
<protein>
    <recommendedName>
        <fullName evidence="10">FAD dependent oxidoreductase domain-containing protein</fullName>
    </recommendedName>
</protein>
<keyword evidence="7" id="KW-0274">FAD</keyword>
<dbReference type="NCBIfam" id="TIGR03197">
    <property type="entry name" value="MnmC_Cterm"/>
    <property type="match status" value="1"/>
</dbReference>
<keyword evidence="3" id="KW-0285">Flavoprotein</keyword>
<dbReference type="GO" id="GO:0032259">
    <property type="term" value="P:methylation"/>
    <property type="evidence" value="ECO:0007669"/>
    <property type="project" value="UniProtKB-KW"/>
</dbReference>
<dbReference type="EMBL" id="QEWR01000004">
    <property type="protein sequence ID" value="PWD82569.1"/>
    <property type="molecule type" value="Genomic_DNA"/>
</dbReference>
<evidence type="ECO:0000256" key="8">
    <source>
        <dbReference type="ARBA" id="ARBA00023002"/>
    </source>
</evidence>
<organism evidence="11 12">
    <name type="scientific">Ignatzschineria indica</name>
    <dbReference type="NCBI Taxonomy" id="472583"/>
    <lineage>
        <taxon>Bacteria</taxon>
        <taxon>Pseudomonadati</taxon>
        <taxon>Pseudomonadota</taxon>
        <taxon>Gammaproteobacteria</taxon>
        <taxon>Cardiobacteriales</taxon>
        <taxon>Ignatzschineriaceae</taxon>
        <taxon>Ignatzschineria</taxon>
    </lineage>
</organism>
<dbReference type="AlphaFoldDB" id="A0A2U2AIT7"/>
<dbReference type="Gene3D" id="3.30.9.10">
    <property type="entry name" value="D-Amino Acid Oxidase, subunit A, domain 2"/>
    <property type="match status" value="1"/>
</dbReference>
<dbReference type="Proteomes" id="UP000244948">
    <property type="component" value="Unassembled WGS sequence"/>
</dbReference>
<reference evidence="11 12" key="1">
    <citation type="journal article" date="2018" name="Genome Announc.">
        <title>Ignatzschineria cameli sp. nov., isolated from necrotic foot tissue of dromedaries (Camelus dromedarius) and associated maggots (Wohlfahrtia species) in Dubai.</title>
        <authorList>
            <person name="Tsang C.C."/>
            <person name="Tang J.Y."/>
            <person name="Fong J.Y."/>
            <person name="Kinne J."/>
            <person name="Lee H.H."/>
            <person name="Joseph M."/>
            <person name="Jose S."/>
            <person name="Schuster R.K."/>
            <person name="Tang Y."/>
            <person name="Sivakumar S."/>
            <person name="Chen J.H."/>
            <person name="Teng J.L."/>
            <person name="Lau S.K."/>
            <person name="Wernery U."/>
            <person name="Woo P.C."/>
        </authorList>
    </citation>
    <scope>NUCLEOTIDE SEQUENCE [LARGE SCALE GENOMIC DNA]</scope>
    <source>
        <strain evidence="11 12">KCTC 22643</strain>
    </source>
</reference>
<evidence type="ECO:0000256" key="4">
    <source>
        <dbReference type="ARBA" id="ARBA00022679"/>
    </source>
</evidence>
<accession>A0A2U2AIT7</accession>
<dbReference type="GO" id="GO:0008033">
    <property type="term" value="P:tRNA processing"/>
    <property type="evidence" value="ECO:0007669"/>
    <property type="project" value="UniProtKB-KW"/>
</dbReference>
<keyword evidence="1" id="KW-0963">Cytoplasm</keyword>
<dbReference type="PANTHER" id="PTHR13847:SF283">
    <property type="entry name" value="TRNA 5-METHYLAMINOMETHYL-2-THIOURIDINE BIOSYNTHESIS BIFUNCTIONAL PROTEIN MNMC"/>
    <property type="match status" value="1"/>
</dbReference>